<evidence type="ECO:0000259" key="2">
    <source>
        <dbReference type="PROSITE" id="PS50086"/>
    </source>
</evidence>
<keyword evidence="4" id="KW-1185">Reference proteome</keyword>
<feature type="compositionally biased region" description="Gly residues" evidence="1">
    <location>
        <begin position="1229"/>
        <end position="1240"/>
    </location>
</feature>
<feature type="region of interest" description="Disordered" evidence="1">
    <location>
        <begin position="222"/>
        <end position="242"/>
    </location>
</feature>
<dbReference type="PANTHER" id="PTHR47219">
    <property type="entry name" value="RAB GTPASE-ACTIVATING PROTEIN 1-LIKE"/>
    <property type="match status" value="1"/>
</dbReference>
<feature type="compositionally biased region" description="Low complexity" evidence="1">
    <location>
        <begin position="374"/>
        <end position="408"/>
    </location>
</feature>
<feature type="compositionally biased region" description="Low complexity" evidence="1">
    <location>
        <begin position="1205"/>
        <end position="1214"/>
    </location>
</feature>
<accession>L8HC10</accession>
<feature type="compositionally biased region" description="Low complexity" evidence="1">
    <location>
        <begin position="506"/>
        <end position="517"/>
    </location>
</feature>
<dbReference type="InterPro" id="IPR011993">
    <property type="entry name" value="PH-like_dom_sf"/>
</dbReference>
<feature type="region of interest" description="Disordered" evidence="1">
    <location>
        <begin position="1149"/>
        <end position="1174"/>
    </location>
</feature>
<feature type="compositionally biased region" description="Low complexity" evidence="1">
    <location>
        <begin position="1411"/>
        <end position="1448"/>
    </location>
</feature>
<dbReference type="Gene3D" id="2.30.29.30">
    <property type="entry name" value="Pleckstrin-homology domain (PH domain)/Phosphotyrosine-binding domain (PTB)"/>
    <property type="match status" value="2"/>
</dbReference>
<evidence type="ECO:0000256" key="1">
    <source>
        <dbReference type="SAM" id="MobiDB-lite"/>
    </source>
</evidence>
<dbReference type="Pfam" id="PF00566">
    <property type="entry name" value="RabGAP-TBC"/>
    <property type="match status" value="1"/>
</dbReference>
<dbReference type="Pfam" id="PF02893">
    <property type="entry name" value="GRAM"/>
    <property type="match status" value="1"/>
</dbReference>
<proteinExistence type="predicted"/>
<organism evidence="3 4">
    <name type="scientific">Acanthamoeba castellanii (strain ATCC 30010 / Neff)</name>
    <dbReference type="NCBI Taxonomy" id="1257118"/>
    <lineage>
        <taxon>Eukaryota</taxon>
        <taxon>Amoebozoa</taxon>
        <taxon>Discosea</taxon>
        <taxon>Longamoebia</taxon>
        <taxon>Centramoebida</taxon>
        <taxon>Acanthamoebidae</taxon>
        <taxon>Acanthamoeba</taxon>
    </lineage>
</organism>
<dbReference type="InterPro" id="IPR000195">
    <property type="entry name" value="Rab-GAP-TBC_dom"/>
</dbReference>
<dbReference type="KEGG" id="acan:ACA1_148520"/>
<evidence type="ECO:0000313" key="4">
    <source>
        <dbReference type="Proteomes" id="UP000011083"/>
    </source>
</evidence>
<feature type="region of interest" description="Disordered" evidence="1">
    <location>
        <begin position="444"/>
        <end position="595"/>
    </location>
</feature>
<feature type="region of interest" description="Disordered" evidence="1">
    <location>
        <begin position="1484"/>
        <end position="1526"/>
    </location>
</feature>
<dbReference type="SMART" id="SM00164">
    <property type="entry name" value="TBC"/>
    <property type="match status" value="1"/>
</dbReference>
<feature type="region of interest" description="Disordered" evidence="1">
    <location>
        <begin position="342"/>
        <end position="408"/>
    </location>
</feature>
<feature type="compositionally biased region" description="Basic residues" evidence="1">
    <location>
        <begin position="57"/>
        <end position="77"/>
    </location>
</feature>
<feature type="compositionally biased region" description="Polar residues" evidence="1">
    <location>
        <begin position="1163"/>
        <end position="1172"/>
    </location>
</feature>
<feature type="domain" description="Rab-GAP TBC" evidence="2">
    <location>
        <begin position="869"/>
        <end position="1060"/>
    </location>
</feature>
<feature type="compositionally biased region" description="Low complexity" evidence="1">
    <location>
        <begin position="1487"/>
        <end position="1517"/>
    </location>
</feature>
<feature type="compositionally biased region" description="Gly residues" evidence="1">
    <location>
        <begin position="1395"/>
        <end position="1405"/>
    </location>
</feature>
<feature type="region of interest" description="Disordered" evidence="1">
    <location>
        <begin position="1205"/>
        <end position="1469"/>
    </location>
</feature>
<dbReference type="OrthoDB" id="17687at2759"/>
<feature type="compositionally biased region" description="Basic and acidic residues" evidence="1">
    <location>
        <begin position="1457"/>
        <end position="1469"/>
    </location>
</feature>
<dbReference type="SMART" id="SM00568">
    <property type="entry name" value="GRAM"/>
    <property type="match status" value="1"/>
</dbReference>
<name>L8HC10_ACACF</name>
<dbReference type="EMBL" id="KB007870">
    <property type="protein sequence ID" value="ELR22725.1"/>
    <property type="molecule type" value="Genomic_DNA"/>
</dbReference>
<dbReference type="GeneID" id="14923682"/>
<feature type="compositionally biased region" description="Low complexity" evidence="1">
    <location>
        <begin position="571"/>
        <end position="583"/>
    </location>
</feature>
<dbReference type="VEuPathDB" id="AmoebaDB:ACA1_148520"/>
<dbReference type="Proteomes" id="UP000011083">
    <property type="component" value="Unassembled WGS sequence"/>
</dbReference>
<dbReference type="InterPro" id="IPR050302">
    <property type="entry name" value="Rab_GAP_TBC_domain"/>
</dbReference>
<feature type="region of interest" description="Disordered" evidence="1">
    <location>
        <begin position="786"/>
        <end position="813"/>
    </location>
</feature>
<dbReference type="SUPFAM" id="SSF47923">
    <property type="entry name" value="Ypt/Rab-GAP domain of gyp1p"/>
    <property type="match status" value="2"/>
</dbReference>
<protein>
    <submittedName>
        <fullName evidence="3">TBC domain containing protein</fullName>
    </submittedName>
</protein>
<dbReference type="InterPro" id="IPR035969">
    <property type="entry name" value="Rab-GAP_TBC_sf"/>
</dbReference>
<feature type="compositionally biased region" description="Low complexity" evidence="1">
    <location>
        <begin position="1374"/>
        <end position="1388"/>
    </location>
</feature>
<dbReference type="PANTHER" id="PTHR47219:SF20">
    <property type="entry name" value="TBC1 DOMAIN FAMILY MEMBER 2B"/>
    <property type="match status" value="1"/>
</dbReference>
<sequence length="1553" mass="164882">MVWIQPRMIEHGVAKKEKENNVWTAECVNERFRLESLTVKPTTNISSDEAAAATATSKKKTRATAKKRKKKTHKTATRRFVDDNLAWDEGEGGDKMDEVALDESEGEGGDESSNSGNSSSGTTTTTNNGKEAKEEKKAETKLWRIVMMRTDVNSEAVVVAEDDAEEVIRADWRWIEANMLAKLSQIISEEGTDKVDKFLLLQFQMLYINQANEIALRQIELRRSTSTPTSPPPTKKKESADTDEVLSTLNCSLWVKLRYRAGTMRVCHTKIDFSGNTVKVLIFLTDILAVTKEKSTLMARQDSLRIKAREGDYFFSDIEKRDDVYELISQLWNMDMEKRAPARHLPTESASSAGVAAQPSIDNGGNAPTDGVCDTSSSGVGVDTSSGSRSGGSSAAGPGSDADDGASSSMLQSVGEFLTNSGSLVVGDFVISKTHDEVVHKPQTAAASAADRVADADGPVLSRSDGAEAAAGGGSVAGPARRSQSGGREVFAGVDVVNSPTRERASSSGTTPTSRSGWAAPDPATDPGAWSPSTRAIMEEAQMDRSSAAVPTRGRVRSGSVSIETLPPRRPSVTTPTTSPVLPRAAAGEPRKPSMKDVLETKKRNEHFRFLFQLPADESLLHKFDASLSFRKVFVLGRIYLSAHYACFHSLLPADKAELRLANGLTGSGSVALGVGGGADVSNALNNGGGGGSRARGLRDGGVLADSVLRGRRGSSSFGGGSGSSGAGAGGAAPFLKVVVPFVEIAQIGLEDDGPGSYLIALNTKRNQELKNEACAHLMFVPVPRSPNLDPRHPRATTASPLGRSKEEDVSPVDWNDPEQLKEFFGEFKADEILNEEAKEHKWTAYFRENGMGVDMLKTLELKKLVYEGVPNGLRARLWQICSGSIYRLRSHDSSGLYRSLFEKFKGRQSLATEQIEKDLHRSFDHPFYQPGGLRINALRRVLTAYSWHNPEIGYCQSMNMIAAAFLLYLNEEETFCLLITLVEDMLKGYYTKEMLGSCVDQRVFEVMLTEHMPRVHAHVTDALGIPIAWFSCPWFLCLFIGKLPLKIGLALFKISENEVLNTKDEGSTILAAMQQRTLEDPELLFKVALRDFGSITMDKVKQLRNSYKLQVIIDLEDEKRREAEWEEQQKAKETLERMAKENEKFTAMAAAASVSPSASPPTGRQRSSTVTHAGPPSFIAAMAGAWSPIAAAATAAAATASTTDLSTSTLHATPSTVPVPKRSSTGMFAGGGGSTGSSSGGVSRRRSSFFGPTRSRGDEALPSPRSLPLTSSSPPTPSPISSSPSSSSSLSGAPMSSSLPSPASPLASASSSAQVDSSPAVLTRRRSNTTVDMAGPPSLSFLESLGASGSGADSPAASPFASSSPPPESPYRAPLTLQQPTTTTTATPDTSPAGAGGDAAGGQRGRVLGRRGTPSSPLALSSLSAGGAAATMAAAAAGSSSPSGSPSHGRRGTKLRLADMRSMKERGQFSEFSSWGINVLENLLGSNASPPASPTSASSSSSSSSPSSSSSAAANNDVDNKSPRGVELVGDFKAKLASASSFISSLVAPTSP</sequence>
<feature type="compositionally biased region" description="Low complexity" evidence="1">
    <location>
        <begin position="1261"/>
        <end position="1321"/>
    </location>
</feature>
<dbReference type="InterPro" id="IPR004182">
    <property type="entry name" value="GRAM"/>
</dbReference>
<dbReference type="FunFam" id="1.10.8.270:FF:000026">
    <property type="entry name" value="TBC (Tre-2/Bub2/Cdc16) domain family"/>
    <property type="match status" value="1"/>
</dbReference>
<feature type="compositionally biased region" description="Acidic residues" evidence="1">
    <location>
        <begin position="99"/>
        <end position="110"/>
    </location>
</feature>
<dbReference type="PROSITE" id="PS50086">
    <property type="entry name" value="TBC_RABGAP"/>
    <property type="match status" value="1"/>
</dbReference>
<evidence type="ECO:0000313" key="3">
    <source>
        <dbReference type="EMBL" id="ELR22725.1"/>
    </source>
</evidence>
<gene>
    <name evidence="3" type="ORF">ACA1_148520</name>
</gene>
<dbReference type="Gene3D" id="1.10.8.270">
    <property type="entry name" value="putative rabgap domain of human tbc1 domain family member 14 like domains"/>
    <property type="match status" value="1"/>
</dbReference>
<feature type="compositionally biased region" description="Low complexity" evidence="1">
    <location>
        <begin position="1339"/>
        <end position="1364"/>
    </location>
</feature>
<feature type="region of interest" description="Disordered" evidence="1">
    <location>
        <begin position="48"/>
        <end position="137"/>
    </location>
</feature>
<dbReference type="GO" id="GO:0031267">
    <property type="term" value="F:small GTPase binding"/>
    <property type="evidence" value="ECO:0007669"/>
    <property type="project" value="TreeGrafter"/>
</dbReference>
<feature type="compositionally biased region" description="Low complexity" evidence="1">
    <location>
        <begin position="111"/>
        <end position="129"/>
    </location>
</feature>
<dbReference type="GO" id="GO:0005096">
    <property type="term" value="F:GTPase activator activity"/>
    <property type="evidence" value="ECO:0007669"/>
    <property type="project" value="TreeGrafter"/>
</dbReference>
<dbReference type="RefSeq" id="XP_004351502.1">
    <property type="nucleotide sequence ID" value="XM_004351450.1"/>
</dbReference>
<reference evidence="3 4" key="1">
    <citation type="journal article" date="2013" name="Genome Biol.">
        <title>Genome of Acanthamoeba castellanii highlights extensive lateral gene transfer and early evolution of tyrosine kinase signaling.</title>
        <authorList>
            <person name="Clarke M."/>
            <person name="Lohan A.J."/>
            <person name="Liu B."/>
            <person name="Lagkouvardos I."/>
            <person name="Roy S."/>
            <person name="Zafar N."/>
            <person name="Bertelli C."/>
            <person name="Schilde C."/>
            <person name="Kianianmomeni A."/>
            <person name="Burglin T.R."/>
            <person name="Frech C."/>
            <person name="Turcotte B."/>
            <person name="Kopec K.O."/>
            <person name="Synnott J.M."/>
            <person name="Choo C."/>
            <person name="Paponov I."/>
            <person name="Finkler A."/>
            <person name="Soon Heng Tan C."/>
            <person name="Hutchins A.P."/>
            <person name="Weinmeier T."/>
            <person name="Rattei T."/>
            <person name="Chu J.S."/>
            <person name="Gimenez G."/>
            <person name="Irimia M."/>
            <person name="Rigden D.J."/>
            <person name="Fitzpatrick D.A."/>
            <person name="Lorenzo-Morales J."/>
            <person name="Bateman A."/>
            <person name="Chiu C.H."/>
            <person name="Tang P."/>
            <person name="Hegemann P."/>
            <person name="Fromm H."/>
            <person name="Raoult D."/>
            <person name="Greub G."/>
            <person name="Miranda-Saavedra D."/>
            <person name="Chen N."/>
            <person name="Nash P."/>
            <person name="Ginger M.L."/>
            <person name="Horn M."/>
            <person name="Schaap P."/>
            <person name="Caler L."/>
            <person name="Loftus B."/>
        </authorList>
    </citation>
    <scope>NUCLEOTIDE SEQUENCE [LARGE SCALE GENOMIC DNA]</scope>
    <source>
        <strain evidence="3 4">Neff</strain>
    </source>
</reference>
<dbReference type="Gene3D" id="1.10.472.80">
    <property type="entry name" value="Ypt/Rab-GAP domain of gyp1p, domain 3"/>
    <property type="match status" value="1"/>
</dbReference>
<feature type="compositionally biased region" description="Low complexity" evidence="1">
    <location>
        <begin position="1149"/>
        <end position="1162"/>
    </location>
</feature>